<dbReference type="InterPro" id="IPR013762">
    <property type="entry name" value="Integrase-like_cat_sf"/>
</dbReference>
<dbReference type="GO" id="GO:0003677">
    <property type="term" value="F:DNA binding"/>
    <property type="evidence" value="ECO:0007669"/>
    <property type="project" value="UniProtKB-UniRule"/>
</dbReference>
<organism evidence="7 8">
    <name type="scientific">Tessaracoccus flavescens</name>
    <dbReference type="NCBI Taxonomy" id="399497"/>
    <lineage>
        <taxon>Bacteria</taxon>
        <taxon>Bacillati</taxon>
        <taxon>Actinomycetota</taxon>
        <taxon>Actinomycetes</taxon>
        <taxon>Propionibacteriales</taxon>
        <taxon>Propionibacteriaceae</taxon>
        <taxon>Tessaracoccus</taxon>
    </lineage>
</organism>
<proteinExistence type="inferred from homology"/>
<evidence type="ECO:0000256" key="3">
    <source>
        <dbReference type="ARBA" id="ARBA00023172"/>
    </source>
</evidence>
<evidence type="ECO:0000259" key="6">
    <source>
        <dbReference type="PROSITE" id="PS51900"/>
    </source>
</evidence>
<accession>A0A1Q2CXH6</accession>
<comment type="similarity">
    <text evidence="1">Belongs to the 'phage' integrase family.</text>
</comment>
<evidence type="ECO:0000313" key="7">
    <source>
        <dbReference type="EMBL" id="AQP50794.1"/>
    </source>
</evidence>
<keyword evidence="2 4" id="KW-0238">DNA-binding</keyword>
<gene>
    <name evidence="7" type="ORF">BW733_08085</name>
</gene>
<reference evidence="7 8" key="1">
    <citation type="journal article" date="2008" name="Int. J. Syst. Evol. Microbiol.">
        <title>Tessaracoccus flavescens sp. nov., isolated from marine sediment.</title>
        <authorList>
            <person name="Lee D.W."/>
            <person name="Lee S.D."/>
        </authorList>
    </citation>
    <scope>NUCLEOTIDE SEQUENCE [LARGE SCALE GENOMIC DNA]</scope>
    <source>
        <strain evidence="7 8">SST-39T</strain>
    </source>
</reference>
<dbReference type="RefSeq" id="WP_077349480.1">
    <property type="nucleotide sequence ID" value="NZ_CP019607.1"/>
</dbReference>
<dbReference type="OrthoDB" id="4326943at2"/>
<dbReference type="KEGG" id="tfa:BW733_08085"/>
<dbReference type="PANTHER" id="PTHR30349:SF41">
    <property type="entry name" value="INTEGRASE_RECOMBINASE PROTEIN MJ0367-RELATED"/>
    <property type="match status" value="1"/>
</dbReference>
<name>A0A1Q2CXH6_9ACTN</name>
<feature type="domain" description="Tyr recombinase" evidence="5">
    <location>
        <begin position="331"/>
        <end position="509"/>
    </location>
</feature>
<keyword evidence="3" id="KW-0233">DNA recombination</keyword>
<keyword evidence="8" id="KW-1185">Reference proteome</keyword>
<dbReference type="PANTHER" id="PTHR30349">
    <property type="entry name" value="PHAGE INTEGRASE-RELATED"/>
    <property type="match status" value="1"/>
</dbReference>
<dbReference type="CDD" id="cd00397">
    <property type="entry name" value="DNA_BRE_C"/>
    <property type="match status" value="1"/>
</dbReference>
<dbReference type="GO" id="GO:0006310">
    <property type="term" value="P:DNA recombination"/>
    <property type="evidence" value="ECO:0007669"/>
    <property type="project" value="UniProtKB-KW"/>
</dbReference>
<evidence type="ECO:0000256" key="1">
    <source>
        <dbReference type="ARBA" id="ARBA00008857"/>
    </source>
</evidence>
<evidence type="ECO:0000256" key="4">
    <source>
        <dbReference type="PROSITE-ProRule" id="PRU01248"/>
    </source>
</evidence>
<dbReference type="InterPro" id="IPR050090">
    <property type="entry name" value="Tyrosine_recombinase_XerCD"/>
</dbReference>
<dbReference type="STRING" id="399497.BW733_08085"/>
<dbReference type="PROSITE" id="PS51900">
    <property type="entry name" value="CB"/>
    <property type="match status" value="1"/>
</dbReference>
<dbReference type="InterPro" id="IPR044068">
    <property type="entry name" value="CB"/>
</dbReference>
<dbReference type="EMBL" id="CP019607">
    <property type="protein sequence ID" value="AQP50794.1"/>
    <property type="molecule type" value="Genomic_DNA"/>
</dbReference>
<dbReference type="SUPFAM" id="SSF56349">
    <property type="entry name" value="DNA breaking-rejoining enzymes"/>
    <property type="match status" value="1"/>
</dbReference>
<evidence type="ECO:0000256" key="2">
    <source>
        <dbReference type="ARBA" id="ARBA00023125"/>
    </source>
</evidence>
<dbReference type="InterPro" id="IPR011010">
    <property type="entry name" value="DNA_brk_join_enz"/>
</dbReference>
<dbReference type="Gene3D" id="1.10.443.10">
    <property type="entry name" value="Intergrase catalytic core"/>
    <property type="match status" value="1"/>
</dbReference>
<dbReference type="AlphaFoldDB" id="A0A1Q2CXH6"/>
<evidence type="ECO:0000259" key="5">
    <source>
        <dbReference type="PROSITE" id="PS51898"/>
    </source>
</evidence>
<sequence>MTAVAPTSTSPALEEVTASYIAAASSSASAKGRRLAAQRFGRLFGDLDGWNHASVEQRRQVRTEVMSFAAHAAIASSLPVIPDFVSQSCCHWGIYIADAYPEQRDRFTTQALELGFTTAQSRRMWSHLARICVIAGTSPDALTTQTYQQARTSYFDAVMASRASAPPRWLSTPLFGLDAVMFHRGQAPQPAVRRPWATRSAAEVDWEQITTHVPVMAATMRRYLQQCHASLRPSSVTLFETTLRQFAGYLIAHHPEVNRIADLQRCHIEDYRSWLDQRPGYRGQTGLSKTTLGMRMGHLHTFFTRITEWSYPDLPTGALVFREDRPRLDKPLPKFLDDARAAAFMTAAAQLPDELDRLMIQILAHTGMRRGELLGLRINAVVQIGTGYWLRTPVGKLHTDRYIPLDPALKTLIDAWIAHRPSWQASDLLLLERGRPIPPTRVDKAVQKAATAAGIGHVHPHQLRHTLATQAINRGMSLEAIAALLGHADLSMTMVYARIGDRTVADQYFQVTSKIEALYQDAEPAIPVLPAEAAGPAMTALHAEVNKRLLGNGYCRRPVELDCRYETICETCPMFFTTQQHRPTLIAQRDDACAKGQTRRAEIYTNLLEGLDQATA</sequence>
<dbReference type="Proteomes" id="UP000188235">
    <property type="component" value="Chromosome"/>
</dbReference>
<dbReference type="GO" id="GO:0015074">
    <property type="term" value="P:DNA integration"/>
    <property type="evidence" value="ECO:0007669"/>
    <property type="project" value="InterPro"/>
</dbReference>
<dbReference type="Pfam" id="PF00589">
    <property type="entry name" value="Phage_integrase"/>
    <property type="match status" value="1"/>
</dbReference>
<evidence type="ECO:0000313" key="8">
    <source>
        <dbReference type="Proteomes" id="UP000188235"/>
    </source>
</evidence>
<protein>
    <submittedName>
        <fullName evidence="7">Integrase</fullName>
    </submittedName>
</protein>
<dbReference type="InterPro" id="IPR010998">
    <property type="entry name" value="Integrase_recombinase_N"/>
</dbReference>
<dbReference type="PROSITE" id="PS51898">
    <property type="entry name" value="TYR_RECOMBINASE"/>
    <property type="match status" value="1"/>
</dbReference>
<dbReference type="InterPro" id="IPR002104">
    <property type="entry name" value="Integrase_catalytic"/>
</dbReference>
<dbReference type="Gene3D" id="1.10.150.130">
    <property type="match status" value="1"/>
</dbReference>
<feature type="domain" description="Core-binding (CB)" evidence="6">
    <location>
        <begin position="218"/>
        <end position="307"/>
    </location>
</feature>